<proteinExistence type="predicted"/>
<accession>Q6X249</accession>
<evidence type="ECO:0000256" key="1">
    <source>
        <dbReference type="SAM" id="Coils"/>
    </source>
</evidence>
<sequence>MSGDPVRALWAALERLDGDAAADPAAALAEARAAISKFLLASGLSSLDFVAPHWAALQRAACRAYERLRTPDAALLAENLPGLVLWRLPGAAHDTAALMAGVRDLANGMIAEAPLGYLAAARLRATAAFGPVNAQRVVVEWTSLFLEIYAREDAACVGVLGPDPAPRSPAGSAAVVHPLLQSRFRLLYDMPFFQAGLSALAHAANWKVPMAAVARRAADAAAPPLARALFAVALVDEYFPEPDDEDATPGLAEAFAEIADSVPPEALVPVGEANAFARTSHDVRVSAALAYRDPFVRGVAAGSVAARVRADAEILADDALLGRDAVAVHAGAVARLLERAGADAGRDAPATAAALARVAEHAAAVWDAVQASATPDQAVETLAAAGFTPGTCAMLERAVLAQLSRPEPRPRALADALQAVGCVAVAGGVLFKLFDAYGPSADYLAHYTTTIANLHPYYADVLPLLGLPDGGLEQTIRHCMAPRPRTDYVAAIRAALVAEAAAADKRAAGASARAAGEGGGGDRAEAAAAARAAAREALLTWFDLRASERWGVAPPAAEAQPPAAAATFGGAPAAAATPGGAAEFARAARALEFPRTDAVPAAVLRDPAFAPYFAAAVLSDVLVAADALPFGAACVAQLLPLIAWARDCGAGAVANVDGYRTKLSALAAGLWPFVDAGAPAPTTTQVRNAEAVLGELHAAAVAAAECLPPDARPPVPARPRVGGCVFLASMYMHAAFARLQGYAAETEALAASMAAAVGAVAGAVARLGALFDCHFAPVPGQQMLAVYAARGAPCSLGTWRSADLADAVRGARAEAERARAEVRVSLAALQRAAARTTQALQECEAADARPPGGGLDDAHHALLAGHSALVRAQTALALAAGKLVAGAEAPGLHEVGRFLQRWDAIGAALGRALDDRAGERDVAELVARLRGVWDEVQEERRAAAPGPARAGPDAAAAEEAVLALLEGYSEVQGDEGSPALLDARADVADWAGVDRGPLQRRADVADSGGNGDGGVSAAAGADAAAGPWLTTEDLLAEVDGVCTGRPAAAAAAAR</sequence>
<keyword evidence="3" id="KW-1185">Reference proteome</keyword>
<organism evidence="2 3">
    <name type="scientific">Bovine alphaherpesvirus 5</name>
    <dbReference type="NCBI Taxonomy" id="35244"/>
    <lineage>
        <taxon>Viruses</taxon>
        <taxon>Duplodnaviria</taxon>
        <taxon>Heunggongvirae</taxon>
        <taxon>Peploviricota</taxon>
        <taxon>Herviviricetes</taxon>
        <taxon>Herpesvirales</taxon>
        <taxon>Orthoherpesviridae</taxon>
        <taxon>Alphaherpesvirinae</taxon>
        <taxon>Varicellovirus</taxon>
        <taxon>Varicellovirus bovinealpha5</taxon>
    </lineage>
</organism>
<evidence type="ECO:0000313" key="2">
    <source>
        <dbReference type="EMBL" id="AAR86124.1"/>
    </source>
</evidence>
<keyword evidence="1" id="KW-0175">Coiled coil</keyword>
<reference evidence="2 3" key="1">
    <citation type="journal article" date="2003" name="J. Virol.">
        <title>Genome of bovine herpesvirus 5.</title>
        <authorList>
            <person name="Delhon G."/>
            <person name="Moraes M.P."/>
            <person name="Lu Z."/>
            <person name="Afonso C.L."/>
            <person name="Flores E.F."/>
            <person name="Weiblen R."/>
            <person name="Kutish G.F."/>
            <person name="Rock D.L."/>
        </authorList>
    </citation>
    <scope>NUCLEOTIDE SEQUENCE [LARGE SCALE GENOMIC DNA]</scope>
    <source>
        <strain evidence="2">SV507/99</strain>
    </source>
</reference>
<dbReference type="KEGG" id="vg:36931260"/>
<dbReference type="EMBL" id="AY261359">
    <property type="protein sequence ID" value="AAR86124.1"/>
    <property type="molecule type" value="Genomic_DNA"/>
</dbReference>
<name>Q6X249_9ALPH</name>
<dbReference type="InterPro" id="IPR005655">
    <property type="entry name" value="Herpes_UL37"/>
</dbReference>
<evidence type="ECO:0000313" key="3">
    <source>
        <dbReference type="Proteomes" id="UP000105204"/>
    </source>
</evidence>
<dbReference type="Pfam" id="PF03970">
    <property type="entry name" value="Herpes_UL37_1"/>
    <property type="match status" value="1"/>
</dbReference>
<dbReference type="GO" id="GO:0019068">
    <property type="term" value="P:virion assembly"/>
    <property type="evidence" value="ECO:0007669"/>
    <property type="project" value="InterPro"/>
</dbReference>
<gene>
    <name evidence="2" type="ORF">BHV5-19</name>
</gene>
<protein>
    <submittedName>
        <fullName evidence="2">UL37 tegument protein</fullName>
    </submittedName>
</protein>
<dbReference type="Proteomes" id="UP000105204">
    <property type="component" value="Segment"/>
</dbReference>
<dbReference type="RefSeq" id="NP_954910.1">
    <property type="nucleotide sequence ID" value="NC_005261.3"/>
</dbReference>
<dbReference type="GeneID" id="36931260"/>
<feature type="coiled-coil region" evidence="1">
    <location>
        <begin position="801"/>
        <end position="846"/>
    </location>
</feature>